<dbReference type="RefSeq" id="WP_284219043.1">
    <property type="nucleotide sequence ID" value="NZ_BSOT01000011.1"/>
</dbReference>
<dbReference type="PANTHER" id="PTHR38436:SF1">
    <property type="entry name" value="ESTER CYCLASE"/>
    <property type="match status" value="1"/>
</dbReference>
<gene>
    <name evidence="1" type="ORF">GCM10007852_35400</name>
</gene>
<proteinExistence type="predicted"/>
<dbReference type="PROSITE" id="PS51257">
    <property type="entry name" value="PROKAR_LIPOPROTEIN"/>
    <property type="match status" value="1"/>
</dbReference>
<dbReference type="Gene3D" id="3.10.450.50">
    <property type="match status" value="2"/>
</dbReference>
<keyword evidence="2" id="KW-1185">Reference proteome</keyword>
<evidence type="ECO:0008006" key="3">
    <source>
        <dbReference type="Google" id="ProtNLM"/>
    </source>
</evidence>
<reference evidence="1" key="1">
    <citation type="journal article" date="2014" name="Int. J. Syst. Evol. Microbiol.">
        <title>Complete genome sequence of Corynebacterium casei LMG S-19264T (=DSM 44701T), isolated from a smear-ripened cheese.</title>
        <authorList>
            <consortium name="US DOE Joint Genome Institute (JGI-PGF)"/>
            <person name="Walter F."/>
            <person name="Albersmeier A."/>
            <person name="Kalinowski J."/>
            <person name="Ruckert C."/>
        </authorList>
    </citation>
    <scope>NUCLEOTIDE SEQUENCE</scope>
    <source>
        <strain evidence="1">NBRC 110023</strain>
    </source>
</reference>
<dbReference type="InterPro" id="IPR032710">
    <property type="entry name" value="NTF2-like_dom_sf"/>
</dbReference>
<dbReference type="AlphaFoldDB" id="A0AA37WJV2"/>
<dbReference type="EMBL" id="BSOT01000011">
    <property type="protein sequence ID" value="GLR72632.1"/>
    <property type="molecule type" value="Genomic_DNA"/>
</dbReference>
<dbReference type="Pfam" id="PF07366">
    <property type="entry name" value="SnoaL"/>
    <property type="match status" value="1"/>
</dbReference>
<reference evidence="1" key="2">
    <citation type="submission" date="2023-01" db="EMBL/GenBank/DDBJ databases">
        <title>Draft genome sequence of Agaribacter marinus strain NBRC 110023.</title>
        <authorList>
            <person name="Sun Q."/>
            <person name="Mori K."/>
        </authorList>
    </citation>
    <scope>NUCLEOTIDE SEQUENCE</scope>
    <source>
        <strain evidence="1">NBRC 110023</strain>
    </source>
</reference>
<dbReference type="PANTHER" id="PTHR38436">
    <property type="entry name" value="POLYKETIDE CYCLASE SNOAL-LIKE DOMAIN"/>
    <property type="match status" value="1"/>
</dbReference>
<dbReference type="GO" id="GO:0030638">
    <property type="term" value="P:polyketide metabolic process"/>
    <property type="evidence" value="ECO:0007669"/>
    <property type="project" value="InterPro"/>
</dbReference>
<sequence length="296" mass="32942">MRTHKLFIPLFILGSIAACNDDSSRPDVVTMPAPTPAPAPTPEPEPAGPCEAVACEDNNKVLVVQIYEDIINGGQTGLVDSLFDEDFTQHSEDIMAGIEGLSSYYDGLLMDNPNHEASVKHIVADGDYVAVHWHYSNAPEDEFTGTAHVDLFKLFDDQIIEMRPYSMTPNAVTASGNSVFSDLYDYGSARANNDVQIEEDNKTLVTDFYIEAFNNNNVALIDNTIDENYIQHNYFVPNGRDALRNFVGNSPAANISVFLSLAEDDLVWTFRDDAPVVDLWRVDNNTNKIVEHWDVF</sequence>
<name>A0AA37WJV2_9ALTE</name>
<evidence type="ECO:0000313" key="1">
    <source>
        <dbReference type="EMBL" id="GLR72632.1"/>
    </source>
</evidence>
<dbReference type="SUPFAM" id="SSF54427">
    <property type="entry name" value="NTF2-like"/>
    <property type="match status" value="2"/>
</dbReference>
<accession>A0AA37WJV2</accession>
<organism evidence="1 2">
    <name type="scientific">Agaribacter marinus</name>
    <dbReference type="NCBI Taxonomy" id="1431249"/>
    <lineage>
        <taxon>Bacteria</taxon>
        <taxon>Pseudomonadati</taxon>
        <taxon>Pseudomonadota</taxon>
        <taxon>Gammaproteobacteria</taxon>
        <taxon>Alteromonadales</taxon>
        <taxon>Alteromonadaceae</taxon>
        <taxon>Agaribacter</taxon>
    </lineage>
</organism>
<dbReference type="Proteomes" id="UP001156601">
    <property type="component" value="Unassembled WGS sequence"/>
</dbReference>
<dbReference type="InterPro" id="IPR009959">
    <property type="entry name" value="Cyclase_SnoaL-like"/>
</dbReference>
<protein>
    <recommendedName>
        <fullName evidence="3">SnoaL-like domain-containing protein</fullName>
    </recommendedName>
</protein>
<evidence type="ECO:0000313" key="2">
    <source>
        <dbReference type="Proteomes" id="UP001156601"/>
    </source>
</evidence>
<comment type="caution">
    <text evidence="1">The sequence shown here is derived from an EMBL/GenBank/DDBJ whole genome shotgun (WGS) entry which is preliminary data.</text>
</comment>